<dbReference type="CDD" id="cd13610">
    <property type="entry name" value="PBP2_ChoS"/>
    <property type="match status" value="1"/>
</dbReference>
<organism evidence="10 11">
    <name type="scientific">Streptococcus zalophi</name>
    <dbReference type="NCBI Taxonomy" id="640031"/>
    <lineage>
        <taxon>Bacteria</taxon>
        <taxon>Bacillati</taxon>
        <taxon>Bacillota</taxon>
        <taxon>Bacilli</taxon>
        <taxon>Lactobacillales</taxon>
        <taxon>Streptococcaceae</taxon>
        <taxon>Streptococcus</taxon>
    </lineage>
</organism>
<keyword evidence="11" id="KW-1185">Reference proteome</keyword>
<evidence type="ECO:0000256" key="4">
    <source>
        <dbReference type="ARBA" id="ARBA00022989"/>
    </source>
</evidence>
<dbReference type="SUPFAM" id="SSF53850">
    <property type="entry name" value="Periplasmic binding protein-like II"/>
    <property type="match status" value="1"/>
</dbReference>
<dbReference type="Gene3D" id="1.10.3720.10">
    <property type="entry name" value="MetI-like"/>
    <property type="match status" value="1"/>
</dbReference>
<dbReference type="FunFam" id="3.40.190.120:FF:000002">
    <property type="entry name" value="Osmoprotectant ABC transporter, permease protein"/>
    <property type="match status" value="1"/>
</dbReference>
<dbReference type="InterPro" id="IPR007210">
    <property type="entry name" value="ABC_Gly_betaine_transp_sub-bd"/>
</dbReference>
<comment type="similarity">
    <text evidence="8">Belongs to the binding-protein-dependent transport system permease family.</text>
</comment>
<feature type="transmembrane region" description="Helical" evidence="8">
    <location>
        <begin position="178"/>
        <end position="197"/>
    </location>
</feature>
<keyword evidence="4 8" id="KW-1133">Transmembrane helix</keyword>
<dbReference type="EMBL" id="JAENBP010000002">
    <property type="protein sequence ID" value="MBJ8349429.1"/>
    <property type="molecule type" value="Genomic_DNA"/>
</dbReference>
<keyword evidence="2 8" id="KW-0813">Transport</keyword>
<evidence type="ECO:0000256" key="3">
    <source>
        <dbReference type="ARBA" id="ARBA00022692"/>
    </source>
</evidence>
<dbReference type="GO" id="GO:0022857">
    <property type="term" value="F:transmembrane transporter activity"/>
    <property type="evidence" value="ECO:0007669"/>
    <property type="project" value="InterPro"/>
</dbReference>
<evidence type="ECO:0000313" key="11">
    <source>
        <dbReference type="Proteomes" id="UP000644875"/>
    </source>
</evidence>
<proteinExistence type="inferred from homology"/>
<dbReference type="GO" id="GO:0043190">
    <property type="term" value="C:ATP-binding cassette (ABC) transporter complex"/>
    <property type="evidence" value="ECO:0007669"/>
    <property type="project" value="InterPro"/>
</dbReference>
<dbReference type="InterPro" id="IPR058089">
    <property type="entry name" value="EgtUBC_SBD"/>
</dbReference>
<dbReference type="SUPFAM" id="SSF161098">
    <property type="entry name" value="MetI-like"/>
    <property type="match status" value="1"/>
</dbReference>
<feature type="domain" description="ABC transmembrane type-1" evidence="9">
    <location>
        <begin position="19"/>
        <end position="198"/>
    </location>
</feature>
<name>A0A934P9G6_9STRE</name>
<dbReference type="RefSeq" id="WP_199567357.1">
    <property type="nucleotide sequence ID" value="NZ_JAENBP010000002.1"/>
</dbReference>
<comment type="similarity">
    <text evidence="7">In the N-terminal section; belongs to the binding-protein-dependent transport system permease family.</text>
</comment>
<dbReference type="Pfam" id="PF00528">
    <property type="entry name" value="BPD_transp_1"/>
    <property type="match status" value="1"/>
</dbReference>
<dbReference type="AlphaFoldDB" id="A0A934P9G6"/>
<protein>
    <submittedName>
        <fullName evidence="10">ABC transporter permease/substrate-binding protein</fullName>
    </submittedName>
</protein>
<evidence type="ECO:0000256" key="6">
    <source>
        <dbReference type="ARBA" id="ARBA00035642"/>
    </source>
</evidence>
<gene>
    <name evidence="10" type="ORF">JHK64_02120</name>
</gene>
<dbReference type="InterPro" id="IPR000515">
    <property type="entry name" value="MetI-like"/>
</dbReference>
<evidence type="ECO:0000256" key="1">
    <source>
        <dbReference type="ARBA" id="ARBA00004141"/>
    </source>
</evidence>
<evidence type="ECO:0000259" key="9">
    <source>
        <dbReference type="PROSITE" id="PS50928"/>
    </source>
</evidence>
<dbReference type="GO" id="GO:0031460">
    <property type="term" value="P:glycine betaine transport"/>
    <property type="evidence" value="ECO:0007669"/>
    <property type="project" value="TreeGrafter"/>
</dbReference>
<feature type="transmembrane region" description="Helical" evidence="8">
    <location>
        <begin position="209"/>
        <end position="228"/>
    </location>
</feature>
<keyword evidence="5 8" id="KW-0472">Membrane</keyword>
<feature type="transmembrane region" description="Helical" evidence="8">
    <location>
        <begin position="80"/>
        <end position="97"/>
    </location>
</feature>
<evidence type="ECO:0000256" key="5">
    <source>
        <dbReference type="ARBA" id="ARBA00023136"/>
    </source>
</evidence>
<dbReference type="Gene3D" id="3.40.190.120">
    <property type="entry name" value="Osmoprotection protein (prox), domain 2"/>
    <property type="match status" value="1"/>
</dbReference>
<comment type="caution">
    <text evidence="10">The sequence shown here is derived from an EMBL/GenBank/DDBJ whole genome shotgun (WGS) entry which is preliminary data.</text>
</comment>
<dbReference type="Gene3D" id="3.40.190.10">
    <property type="entry name" value="Periplasmic binding protein-like II"/>
    <property type="match status" value="1"/>
</dbReference>
<comment type="subcellular location">
    <subcellularLocation>
        <location evidence="8">Cell membrane</location>
        <topology evidence="8">Multi-pass membrane protein</topology>
    </subcellularLocation>
    <subcellularLocation>
        <location evidence="1">Membrane</location>
        <topology evidence="1">Multi-pass membrane protein</topology>
    </subcellularLocation>
</comment>
<dbReference type="PANTHER" id="PTHR30177:SF4">
    <property type="entry name" value="OSMOPROTECTANT IMPORT PERMEASE PROTEIN OSMW"/>
    <property type="match status" value="1"/>
</dbReference>
<keyword evidence="3 8" id="KW-0812">Transmembrane</keyword>
<dbReference type="CDD" id="cd06261">
    <property type="entry name" value="TM_PBP2"/>
    <property type="match status" value="1"/>
</dbReference>
<evidence type="ECO:0000256" key="2">
    <source>
        <dbReference type="ARBA" id="ARBA00022448"/>
    </source>
</evidence>
<dbReference type="PROSITE" id="PS50928">
    <property type="entry name" value="ABC_TM1"/>
    <property type="match status" value="1"/>
</dbReference>
<accession>A0A934P9G6</accession>
<feature type="transmembrane region" description="Helical" evidence="8">
    <location>
        <begin position="23"/>
        <end position="44"/>
    </location>
</feature>
<reference evidence="10 11" key="1">
    <citation type="journal article" date="2021" name="Int. J. Syst. Evol. Microbiol.">
        <title>Streptococcus vicugnae sp. nov., isolated from faeces of alpacas (Vicugna pacos) and cattle (Bos taurus), Streptococcus zalophi sp. nov., and Streptococcus pacificus sp. nov., isolated from respiratory tract of California sea lions (Zalophus californianus).</title>
        <authorList>
            <person name="Volokhov D.V."/>
            <person name="Zagorodnyaya T.A."/>
            <person name="Shen Z."/>
            <person name="Blom J."/>
            <person name="Furtak V.A."/>
            <person name="Eisenberg T."/>
            <person name="Fan P."/>
            <person name="Jeong K.C."/>
            <person name="Gao Y."/>
            <person name="Zhang S."/>
            <person name="Amselle M."/>
        </authorList>
    </citation>
    <scope>NUCLEOTIDE SEQUENCE [LARGE SCALE GENOMIC DNA]</scope>
    <source>
        <strain evidence="11">CSL7508-lung</strain>
    </source>
</reference>
<evidence type="ECO:0000313" key="10">
    <source>
        <dbReference type="EMBL" id="MBJ8349429.1"/>
    </source>
</evidence>
<evidence type="ECO:0000256" key="7">
    <source>
        <dbReference type="ARBA" id="ARBA00035652"/>
    </source>
</evidence>
<dbReference type="InterPro" id="IPR051204">
    <property type="entry name" value="ABC_transp_perm/SBD"/>
</dbReference>
<dbReference type="InterPro" id="IPR035906">
    <property type="entry name" value="MetI-like_sf"/>
</dbReference>
<evidence type="ECO:0000256" key="8">
    <source>
        <dbReference type="RuleBase" id="RU363032"/>
    </source>
</evidence>
<dbReference type="Pfam" id="PF04069">
    <property type="entry name" value="OpuAC"/>
    <property type="match status" value="1"/>
</dbReference>
<feature type="transmembrane region" description="Helical" evidence="8">
    <location>
        <begin position="146"/>
        <end position="172"/>
    </location>
</feature>
<dbReference type="FunFam" id="1.10.3720.10:FF:000001">
    <property type="entry name" value="Glycine betaine ABC transporter, permease"/>
    <property type="match status" value="1"/>
</dbReference>
<sequence length="508" mass="56271">MMTLIETFNERFSDWTNALVEHLQLSLLALLISVFIAVPLAILLSKNKKISEVVLHIAGIFQTVPSLALLGLFIPFMGIGTVPAVSTLIIYSLFPILQNTITALRGIDPSLKEAATAFGMTRWEKLKKFEIPLSMPVIMSGIRTSAVMIIGTATLAALIGAGGLGSFILLGIDRNNTSLILIGALSSAFLAIIFNLVLGYLEKAKLRRIMAVFMAMIVGLSISFLPQLHMMPNQNQKELVIAGKLGPEPEILSNMYKELIEDQSDIKVTLKPNFGKTTFLYEALKSGDVDIYVEYTGTVTSSLLTNPVDVSNDPQEVYELAKTNIYKQDKLVYLKPMLFQNTYALAVTRELANQYNLKTISDLSKVAPEVVAGFTLEFNDREDGNKGLQSLYGLNLNVKTMEPALRYQAISSGDIQIMDAYSTDSEIKEFDLVLLEDDKQLFPPYQGAPLMREDTLKKYPEIEAILEELSGKITEEEMSEMNYQVKSQGKAAKDVAHDYLVSHQLISK</sequence>
<dbReference type="Proteomes" id="UP000644875">
    <property type="component" value="Unassembled WGS sequence"/>
</dbReference>
<feature type="transmembrane region" description="Helical" evidence="8">
    <location>
        <begin position="53"/>
        <end position="74"/>
    </location>
</feature>
<comment type="similarity">
    <text evidence="6">In the C-terminal section; belongs to the OsmX family.</text>
</comment>
<dbReference type="PANTHER" id="PTHR30177">
    <property type="entry name" value="GLYCINE BETAINE/L-PROLINE TRANSPORT SYSTEM PERMEASE PROTEIN PROW"/>
    <property type="match status" value="1"/>
</dbReference>